<gene>
    <name evidence="2" type="ORF">E4U43_007289</name>
</gene>
<organism evidence="2 3">
    <name type="scientific">Claviceps pusilla</name>
    <dbReference type="NCBI Taxonomy" id="123648"/>
    <lineage>
        <taxon>Eukaryota</taxon>
        <taxon>Fungi</taxon>
        <taxon>Dikarya</taxon>
        <taxon>Ascomycota</taxon>
        <taxon>Pezizomycotina</taxon>
        <taxon>Sordariomycetes</taxon>
        <taxon>Hypocreomycetidae</taxon>
        <taxon>Hypocreales</taxon>
        <taxon>Clavicipitaceae</taxon>
        <taxon>Claviceps</taxon>
    </lineage>
</organism>
<evidence type="ECO:0000313" key="2">
    <source>
        <dbReference type="EMBL" id="KAG6013439.1"/>
    </source>
</evidence>
<reference evidence="2" key="1">
    <citation type="journal article" date="2020" name="bioRxiv">
        <title>Whole genome comparisons of ergot fungi reveals the divergence and evolution of species within the genus Claviceps are the result of varying mechanisms driving genome evolution and host range expansion.</title>
        <authorList>
            <person name="Wyka S.A."/>
            <person name="Mondo S.J."/>
            <person name="Liu M."/>
            <person name="Dettman J."/>
            <person name="Nalam V."/>
            <person name="Broders K.D."/>
        </authorList>
    </citation>
    <scope>NUCLEOTIDE SEQUENCE</scope>
    <source>
        <strain evidence="2">CCC 602</strain>
    </source>
</reference>
<dbReference type="Proteomes" id="UP000748025">
    <property type="component" value="Unassembled WGS sequence"/>
</dbReference>
<evidence type="ECO:0000313" key="3">
    <source>
        <dbReference type="Proteomes" id="UP000748025"/>
    </source>
</evidence>
<proteinExistence type="predicted"/>
<dbReference type="EMBL" id="SRPW01000588">
    <property type="protein sequence ID" value="KAG6013439.1"/>
    <property type="molecule type" value="Genomic_DNA"/>
</dbReference>
<accession>A0A9P7NCQ8</accession>
<comment type="caution">
    <text evidence="2">The sequence shown here is derived from an EMBL/GenBank/DDBJ whole genome shotgun (WGS) entry which is preliminary data.</text>
</comment>
<protein>
    <submittedName>
        <fullName evidence="2">Uncharacterized protein</fullName>
    </submittedName>
</protein>
<evidence type="ECO:0000256" key="1">
    <source>
        <dbReference type="SAM" id="MobiDB-lite"/>
    </source>
</evidence>
<name>A0A9P7NCQ8_9HYPO</name>
<feature type="region of interest" description="Disordered" evidence="1">
    <location>
        <begin position="1"/>
        <end position="36"/>
    </location>
</feature>
<sequence length="62" mass="6304">MTPTDASSVQTETSAPRPSAPAQDEAVAEPAGGIKSRRQWGGDLAALAKATRSLIAGPISRT</sequence>
<feature type="compositionally biased region" description="Polar residues" evidence="1">
    <location>
        <begin position="1"/>
        <end position="16"/>
    </location>
</feature>
<keyword evidence="3" id="KW-1185">Reference proteome</keyword>
<dbReference type="AlphaFoldDB" id="A0A9P7NCQ8"/>